<keyword evidence="9" id="KW-0066">ATP synthesis</keyword>
<accession>A0A4D6BLW1</accession>
<evidence type="ECO:0000256" key="2">
    <source>
        <dbReference type="ARBA" id="ARBA00022448"/>
    </source>
</evidence>
<dbReference type="CDD" id="cd06503">
    <property type="entry name" value="ATP-synt_Fo_b"/>
    <property type="match status" value="1"/>
</dbReference>
<keyword evidence="13" id="KW-0934">Plastid</keyword>
<dbReference type="GO" id="GO:0045259">
    <property type="term" value="C:proton-transporting ATP synthase complex"/>
    <property type="evidence" value="ECO:0007669"/>
    <property type="project" value="UniProtKB-KW"/>
</dbReference>
<protein>
    <submittedName>
        <fullName evidence="13">ATP synthase CF0 subunit I</fullName>
    </submittedName>
</protein>
<dbReference type="AlphaFoldDB" id="A0A4D6BLW1"/>
<evidence type="ECO:0000256" key="9">
    <source>
        <dbReference type="ARBA" id="ARBA00023310"/>
    </source>
</evidence>
<keyword evidence="7 11" id="KW-0406">Ion transport</keyword>
<comment type="function">
    <text evidence="10">F(1)F(0) ATP synthase produces ATP from ADP in the presence of a proton or sodium gradient. F-type ATPases consist of two structural domains, F(1) containing the extramembraneous catalytic core and F(0) containing the membrane proton channel, linked together by a central stalk and a peripheral stalk. During catalysis, ATP synthesis in the catalytic domain of F(1) is coupled via a rotary mechanism of the central stalk subunits to proton translocation.</text>
</comment>
<evidence type="ECO:0000256" key="11">
    <source>
        <dbReference type="RuleBase" id="RU003848"/>
    </source>
</evidence>
<evidence type="ECO:0000256" key="8">
    <source>
        <dbReference type="ARBA" id="ARBA00023136"/>
    </source>
</evidence>
<comment type="similarity">
    <text evidence="11">Belongs to the ATPase B chain family.</text>
</comment>
<sequence length="180" mass="20255">MNNFFLLFSMLAEHGKNKSFGLNSDFLEANVINITLLLSGLIYILKNFLGAILIGRQEKVLLAIQESEERLKQANERLEESQKQLNQTKIVITKIQQESEVTAQKVRDAILAQGKLDIEKLTVSGKNSIANAELQVKKQIQQQITTLAIRRVTLDLKNQVDNTLQSNIIDDNILKLGAKI</sequence>
<dbReference type="GO" id="GO:0015986">
    <property type="term" value="P:proton motive force-driven ATP synthesis"/>
    <property type="evidence" value="ECO:0007669"/>
    <property type="project" value="InterPro"/>
</dbReference>
<gene>
    <name evidence="13" type="primary">atpF</name>
</gene>
<dbReference type="GeneID" id="40138585"/>
<evidence type="ECO:0000256" key="10">
    <source>
        <dbReference type="ARBA" id="ARBA00025198"/>
    </source>
</evidence>
<comment type="subcellular location">
    <subcellularLocation>
        <location evidence="1">Membrane</location>
        <topology evidence="1">Single-pass membrane protein</topology>
    </subcellularLocation>
</comment>
<evidence type="ECO:0000313" key="13">
    <source>
        <dbReference type="EMBL" id="QBX88467.1"/>
    </source>
</evidence>
<dbReference type="RefSeq" id="YP_009628684.1">
    <property type="nucleotide sequence ID" value="NC_042170.1"/>
</dbReference>
<organism evidence="13">
    <name type="scientific">Acrochaetium secundatum</name>
    <dbReference type="NCBI Taxonomy" id="209631"/>
    <lineage>
        <taxon>Eukaryota</taxon>
        <taxon>Rhodophyta</taxon>
        <taxon>Florideophyceae</taxon>
        <taxon>Nemaliophycidae</taxon>
        <taxon>Acrochaetiales</taxon>
        <taxon>Acrochaetiaceae</taxon>
        <taxon>Acrochaetium</taxon>
    </lineage>
</organism>
<evidence type="ECO:0000256" key="5">
    <source>
        <dbReference type="ARBA" id="ARBA00022781"/>
    </source>
</evidence>
<keyword evidence="2 11" id="KW-0813">Transport</keyword>
<keyword evidence="8" id="KW-0472">Membrane</keyword>
<dbReference type="Pfam" id="PF00430">
    <property type="entry name" value="ATP-synt_B"/>
    <property type="match status" value="1"/>
</dbReference>
<dbReference type="GO" id="GO:0015078">
    <property type="term" value="F:proton transmembrane transporter activity"/>
    <property type="evidence" value="ECO:0007669"/>
    <property type="project" value="InterPro"/>
</dbReference>
<geneLocation type="plastid" evidence="13"/>
<evidence type="ECO:0000256" key="1">
    <source>
        <dbReference type="ARBA" id="ARBA00004167"/>
    </source>
</evidence>
<dbReference type="PANTHER" id="PTHR34264">
    <property type="entry name" value="ATP SYNTHASE SUBUNIT B, CHLOROPLASTIC"/>
    <property type="match status" value="1"/>
</dbReference>
<dbReference type="EMBL" id="MH026107">
    <property type="protein sequence ID" value="QBX88467.1"/>
    <property type="molecule type" value="Genomic_DNA"/>
</dbReference>
<feature type="coiled-coil region" evidence="12">
    <location>
        <begin position="57"/>
        <end position="98"/>
    </location>
</feature>
<keyword evidence="6" id="KW-1133">Transmembrane helix</keyword>
<evidence type="ECO:0000256" key="4">
    <source>
        <dbReference type="ARBA" id="ARBA00022692"/>
    </source>
</evidence>
<keyword evidence="12" id="KW-0175">Coiled coil</keyword>
<name>A0A4D6BLW1_9FLOR</name>
<keyword evidence="3 11" id="KW-0138">CF(0)</keyword>
<dbReference type="HAMAP" id="MF_01398">
    <property type="entry name" value="ATP_synth_b_bprime"/>
    <property type="match status" value="1"/>
</dbReference>
<evidence type="ECO:0000256" key="3">
    <source>
        <dbReference type="ARBA" id="ARBA00022547"/>
    </source>
</evidence>
<evidence type="ECO:0000256" key="12">
    <source>
        <dbReference type="SAM" id="Coils"/>
    </source>
</evidence>
<reference evidence="13" key="1">
    <citation type="journal article" date="2019" name="Phycologia">
        <title>Chloroplast and mitochondrial genomes of Balbiania investiens (Balbianiales, Nemaliophycidae).</title>
        <authorList>
            <person name="Evans J.R."/>
            <person name="StAmour N."/>
            <person name="Verbruggen H."/>
            <person name="Salomaki E.D."/>
            <person name="Vis M.L."/>
        </authorList>
    </citation>
    <scope>NUCLEOTIDE SEQUENCE</scope>
</reference>
<proteinExistence type="inferred from homology"/>
<keyword evidence="5 11" id="KW-0375">Hydrogen ion transport</keyword>
<dbReference type="InterPro" id="IPR002146">
    <property type="entry name" value="ATP_synth_b/b'su_bac/chlpt"/>
</dbReference>
<dbReference type="PANTHER" id="PTHR34264:SF3">
    <property type="entry name" value="ATP SYNTHASE SUBUNIT B, CHLOROPLASTIC"/>
    <property type="match status" value="1"/>
</dbReference>
<evidence type="ECO:0000256" key="7">
    <source>
        <dbReference type="ARBA" id="ARBA00023065"/>
    </source>
</evidence>
<keyword evidence="4 11" id="KW-0812">Transmembrane</keyword>
<evidence type="ECO:0000256" key="6">
    <source>
        <dbReference type="ARBA" id="ARBA00022989"/>
    </source>
</evidence>